<name>A0ABQ4D508_9ACTN</name>
<dbReference type="PANTHER" id="PTHR47572">
    <property type="entry name" value="LIPOPROTEIN-RELATED"/>
    <property type="match status" value="1"/>
</dbReference>
<accession>A0ABQ4D508</accession>
<dbReference type="Pfam" id="PF08450">
    <property type="entry name" value="SGL"/>
    <property type="match status" value="1"/>
</dbReference>
<protein>
    <recommendedName>
        <fullName evidence="3">SMP-30/Gluconolactonase/LRE-like region domain-containing protein</fullName>
    </recommendedName>
</protein>
<dbReference type="EMBL" id="BONE01000185">
    <property type="protein sequence ID" value="GIF78633.1"/>
    <property type="molecule type" value="Genomic_DNA"/>
</dbReference>
<dbReference type="InterPro" id="IPR013658">
    <property type="entry name" value="SGL"/>
</dbReference>
<dbReference type="InterPro" id="IPR011042">
    <property type="entry name" value="6-blade_b-propeller_TolB-like"/>
</dbReference>
<reference evidence="4 5" key="1">
    <citation type="submission" date="2021-01" db="EMBL/GenBank/DDBJ databases">
        <title>Whole genome shotgun sequence of Asanoa siamensis NBRC 107932.</title>
        <authorList>
            <person name="Komaki H."/>
            <person name="Tamura T."/>
        </authorList>
    </citation>
    <scope>NUCLEOTIDE SEQUENCE [LARGE SCALE GENOMIC DNA]</scope>
    <source>
        <strain evidence="4 5">NBRC 107932</strain>
    </source>
</reference>
<dbReference type="Gene3D" id="2.120.10.30">
    <property type="entry name" value="TolB, C-terminal domain"/>
    <property type="match status" value="1"/>
</dbReference>
<feature type="domain" description="SMP-30/Gluconolactonase/LRE-like region" evidence="3">
    <location>
        <begin position="83"/>
        <end position="257"/>
    </location>
</feature>
<gene>
    <name evidence="4" type="ORF">Asi02nite_81510</name>
</gene>
<proteinExistence type="inferred from homology"/>
<evidence type="ECO:0000313" key="4">
    <source>
        <dbReference type="EMBL" id="GIF78633.1"/>
    </source>
</evidence>
<comment type="similarity">
    <text evidence="1">Belongs to the SMP-30/CGR1 family.</text>
</comment>
<evidence type="ECO:0000313" key="5">
    <source>
        <dbReference type="Proteomes" id="UP000604117"/>
    </source>
</evidence>
<dbReference type="PRINTS" id="PR01790">
    <property type="entry name" value="SMP30FAMILY"/>
</dbReference>
<dbReference type="InterPro" id="IPR051262">
    <property type="entry name" value="SMP-30/CGR1_Lactonase"/>
</dbReference>
<evidence type="ECO:0000256" key="1">
    <source>
        <dbReference type="ARBA" id="ARBA00008853"/>
    </source>
</evidence>
<dbReference type="PANTHER" id="PTHR47572:SF4">
    <property type="entry name" value="LACTONASE DRP35"/>
    <property type="match status" value="1"/>
</dbReference>
<dbReference type="RefSeq" id="WP_203719461.1">
    <property type="nucleotide sequence ID" value="NZ_BONE01000185.1"/>
</dbReference>
<organism evidence="4 5">
    <name type="scientific">Asanoa siamensis</name>
    <dbReference type="NCBI Taxonomy" id="926357"/>
    <lineage>
        <taxon>Bacteria</taxon>
        <taxon>Bacillati</taxon>
        <taxon>Actinomycetota</taxon>
        <taxon>Actinomycetes</taxon>
        <taxon>Micromonosporales</taxon>
        <taxon>Micromonosporaceae</taxon>
        <taxon>Asanoa</taxon>
    </lineage>
</organism>
<keyword evidence="5" id="KW-1185">Reference proteome</keyword>
<dbReference type="SUPFAM" id="SSF63829">
    <property type="entry name" value="Calcium-dependent phosphotriesterase"/>
    <property type="match status" value="1"/>
</dbReference>
<dbReference type="Proteomes" id="UP000604117">
    <property type="component" value="Unassembled WGS sequence"/>
</dbReference>
<keyword evidence="2" id="KW-0378">Hydrolase</keyword>
<evidence type="ECO:0000259" key="3">
    <source>
        <dbReference type="Pfam" id="PF08450"/>
    </source>
</evidence>
<dbReference type="InterPro" id="IPR005511">
    <property type="entry name" value="SMP-30"/>
</dbReference>
<sequence>MRLHPSAPEPYVLFDGLLSKPRLDHAECVVVGPDGALWCGGEGGQIFRIEGDRIEEVASTGGFLLGLALGPDALYACDLALPGLWRLDLGTGTLDRFDTEIPGHPLVNPNYPLLLPDGGLLVSDSGRAGEPRVGLLRYGADGRGEVWLDEPLNFANGLAWSPDRRTLYIAESWGYRIASVDVTADGRPAGPVRTYAETPGFVVDGIAVDPDGVLYVGAYEPSAVLRVPAPGQVEVFAHDETAHLLCHPTNLTFRGQELVVANLGRWHLTGFQLKA</sequence>
<comment type="caution">
    <text evidence="4">The sequence shown here is derived from an EMBL/GenBank/DDBJ whole genome shotgun (WGS) entry which is preliminary data.</text>
</comment>
<evidence type="ECO:0000256" key="2">
    <source>
        <dbReference type="ARBA" id="ARBA00022801"/>
    </source>
</evidence>